<dbReference type="PANTHER" id="PTHR13405:SF11">
    <property type="entry name" value="NUCLEAR PORE COMPLEX PROTEIN NUP133"/>
    <property type="match status" value="1"/>
</dbReference>
<comment type="subcellular location">
    <subcellularLocation>
        <location evidence="1">Nucleus</location>
    </subcellularLocation>
</comment>
<dbReference type="InterPro" id="IPR037624">
    <property type="entry name" value="Nup133-like"/>
</dbReference>
<sequence length="343" mass="39313">MRRPVATCTAMLFHDDSMGRPVNKVGLFDRLSTCQVRGSTMASRLLLCEHAEKLSAAIVLKNHHTKLPALVNSVMQLALTKRMCSVPYNLTPADVYFREVSQMDIIFECLIDKEETELQTTIMDSVEWANIVVDVNVILKDMLHAACQYRQNKASLYRSERTDKEPEYVPWTASSAIRTVITSQHGIILKKVYPQADSRLRSDLIEQLVALINYFLDDYVTQLKSVDRPTDQERYSILETEYAQKRSDLLAPLLTLGQFQWASSLAEKFCDFDILVQICELTDNQNRLQRYMTQFADQAHRTLKTLANVESRYFCKKKTLLGLSKLAALASDFHEDVLQDKIE</sequence>
<gene>
    <name evidence="4" type="ORF">RIMI_LOCUS10792280</name>
</gene>
<dbReference type="PANTHER" id="PTHR13405">
    <property type="entry name" value="NUCLEAR PORE COMPLEX PROTEIN NUP133"/>
    <property type="match status" value="1"/>
</dbReference>
<proteinExistence type="predicted"/>
<keyword evidence="5" id="KW-1185">Reference proteome</keyword>
<evidence type="ECO:0000313" key="4">
    <source>
        <dbReference type="EMBL" id="CAJ0945240.1"/>
    </source>
</evidence>
<keyword evidence="2" id="KW-0813">Transport</keyword>
<dbReference type="Gene3D" id="1.20.58.1380">
    <property type="match status" value="1"/>
</dbReference>
<dbReference type="EMBL" id="CAUEEQ010023689">
    <property type="protein sequence ID" value="CAJ0945240.1"/>
    <property type="molecule type" value="Genomic_DNA"/>
</dbReference>
<accession>A0ABN9LNF3</accession>
<evidence type="ECO:0000256" key="1">
    <source>
        <dbReference type="ARBA" id="ARBA00004123"/>
    </source>
</evidence>
<keyword evidence="3" id="KW-0539">Nucleus</keyword>
<evidence type="ECO:0000256" key="2">
    <source>
        <dbReference type="ARBA" id="ARBA00022448"/>
    </source>
</evidence>
<feature type="non-terminal residue" evidence="4">
    <location>
        <position position="343"/>
    </location>
</feature>
<protein>
    <submittedName>
        <fullName evidence="4">Uncharacterized protein</fullName>
    </submittedName>
</protein>
<name>A0ABN9LNF3_9NEOB</name>
<dbReference type="Proteomes" id="UP001176940">
    <property type="component" value="Unassembled WGS sequence"/>
</dbReference>
<reference evidence="4" key="1">
    <citation type="submission" date="2023-07" db="EMBL/GenBank/DDBJ databases">
        <authorList>
            <person name="Stuckert A."/>
        </authorList>
    </citation>
    <scope>NUCLEOTIDE SEQUENCE</scope>
</reference>
<evidence type="ECO:0000256" key="3">
    <source>
        <dbReference type="ARBA" id="ARBA00023242"/>
    </source>
</evidence>
<comment type="caution">
    <text evidence="4">The sequence shown here is derived from an EMBL/GenBank/DDBJ whole genome shotgun (WGS) entry which is preliminary data.</text>
</comment>
<evidence type="ECO:0000313" key="5">
    <source>
        <dbReference type="Proteomes" id="UP001176940"/>
    </source>
</evidence>
<organism evidence="4 5">
    <name type="scientific">Ranitomeya imitator</name>
    <name type="common">mimic poison frog</name>
    <dbReference type="NCBI Taxonomy" id="111125"/>
    <lineage>
        <taxon>Eukaryota</taxon>
        <taxon>Metazoa</taxon>
        <taxon>Chordata</taxon>
        <taxon>Craniata</taxon>
        <taxon>Vertebrata</taxon>
        <taxon>Euteleostomi</taxon>
        <taxon>Amphibia</taxon>
        <taxon>Batrachia</taxon>
        <taxon>Anura</taxon>
        <taxon>Neobatrachia</taxon>
        <taxon>Hyloidea</taxon>
        <taxon>Dendrobatidae</taxon>
        <taxon>Dendrobatinae</taxon>
        <taxon>Ranitomeya</taxon>
    </lineage>
</organism>